<name>A0A645GY91_9ZZZZ</name>
<dbReference type="EMBL" id="VSSQ01081928">
    <property type="protein sequence ID" value="MPN30709.1"/>
    <property type="molecule type" value="Genomic_DNA"/>
</dbReference>
<feature type="transmembrane region" description="Helical" evidence="1">
    <location>
        <begin position="73"/>
        <end position="96"/>
    </location>
</feature>
<accession>A0A645GY91</accession>
<reference evidence="2" key="1">
    <citation type="submission" date="2019-08" db="EMBL/GenBank/DDBJ databases">
        <authorList>
            <person name="Kucharzyk K."/>
            <person name="Murdoch R.W."/>
            <person name="Higgins S."/>
            <person name="Loffler F."/>
        </authorList>
    </citation>
    <scope>NUCLEOTIDE SEQUENCE</scope>
</reference>
<evidence type="ECO:0000256" key="1">
    <source>
        <dbReference type="SAM" id="Phobius"/>
    </source>
</evidence>
<gene>
    <name evidence="2" type="ORF">SDC9_178180</name>
</gene>
<organism evidence="2">
    <name type="scientific">bioreactor metagenome</name>
    <dbReference type="NCBI Taxonomy" id="1076179"/>
    <lineage>
        <taxon>unclassified sequences</taxon>
        <taxon>metagenomes</taxon>
        <taxon>ecological metagenomes</taxon>
    </lineage>
</organism>
<keyword evidence="1" id="KW-0472">Membrane</keyword>
<protein>
    <submittedName>
        <fullName evidence="2">Uncharacterized protein</fullName>
    </submittedName>
</protein>
<sequence length="99" mass="11635">MANFNNAKHFHGLHGLPENIPAYLKVRSKLNLRHELLPRLHTSIDDRIDELLYHTFVDTLFFGKLRQHMISTFLFCGISHMFAYAHYNGTIIFAYLQCE</sequence>
<dbReference type="AlphaFoldDB" id="A0A645GY91"/>
<keyword evidence="1" id="KW-0812">Transmembrane</keyword>
<keyword evidence="1" id="KW-1133">Transmembrane helix</keyword>
<comment type="caution">
    <text evidence="2">The sequence shown here is derived from an EMBL/GenBank/DDBJ whole genome shotgun (WGS) entry which is preliminary data.</text>
</comment>
<evidence type="ECO:0000313" key="2">
    <source>
        <dbReference type="EMBL" id="MPN30709.1"/>
    </source>
</evidence>
<proteinExistence type="predicted"/>